<proteinExistence type="predicted"/>
<name>A0A843VDN3_COLES</name>
<evidence type="ECO:0000313" key="1">
    <source>
        <dbReference type="EMBL" id="MQL96692.1"/>
    </source>
</evidence>
<gene>
    <name evidence="1" type="ORF">Taro_029372</name>
</gene>
<dbReference type="AlphaFoldDB" id="A0A843VDN3"/>
<keyword evidence="2" id="KW-1185">Reference proteome</keyword>
<sequence length="106" mass="11641">TPDCCFCNPFLGAVHGGTRGCSSLTSWHVKGLGWFCLWALSLVEVCAEGCFRIVFDSAGYAGVVFGPTLVSNFASGLLEFLLLWLVRDWLSLLSLVRETHPPTLFR</sequence>
<dbReference type="EMBL" id="NMUH01001947">
    <property type="protein sequence ID" value="MQL96692.1"/>
    <property type="molecule type" value="Genomic_DNA"/>
</dbReference>
<protein>
    <submittedName>
        <fullName evidence="1">Uncharacterized protein</fullName>
    </submittedName>
</protein>
<evidence type="ECO:0000313" key="2">
    <source>
        <dbReference type="Proteomes" id="UP000652761"/>
    </source>
</evidence>
<feature type="non-terminal residue" evidence="1">
    <location>
        <position position="1"/>
    </location>
</feature>
<accession>A0A843VDN3</accession>
<dbReference type="Proteomes" id="UP000652761">
    <property type="component" value="Unassembled WGS sequence"/>
</dbReference>
<comment type="caution">
    <text evidence="1">The sequence shown here is derived from an EMBL/GenBank/DDBJ whole genome shotgun (WGS) entry which is preliminary data.</text>
</comment>
<organism evidence="1 2">
    <name type="scientific">Colocasia esculenta</name>
    <name type="common">Wild taro</name>
    <name type="synonym">Arum esculentum</name>
    <dbReference type="NCBI Taxonomy" id="4460"/>
    <lineage>
        <taxon>Eukaryota</taxon>
        <taxon>Viridiplantae</taxon>
        <taxon>Streptophyta</taxon>
        <taxon>Embryophyta</taxon>
        <taxon>Tracheophyta</taxon>
        <taxon>Spermatophyta</taxon>
        <taxon>Magnoliopsida</taxon>
        <taxon>Liliopsida</taxon>
        <taxon>Araceae</taxon>
        <taxon>Aroideae</taxon>
        <taxon>Colocasieae</taxon>
        <taxon>Colocasia</taxon>
    </lineage>
</organism>
<reference evidence="1" key="1">
    <citation type="submission" date="2017-07" db="EMBL/GenBank/DDBJ databases">
        <title>Taro Niue Genome Assembly and Annotation.</title>
        <authorList>
            <person name="Atibalentja N."/>
            <person name="Keating K."/>
            <person name="Fields C.J."/>
        </authorList>
    </citation>
    <scope>NUCLEOTIDE SEQUENCE</scope>
    <source>
        <strain evidence="1">Niue_2</strain>
        <tissue evidence="1">Leaf</tissue>
    </source>
</reference>